<evidence type="ECO:0000313" key="3">
    <source>
        <dbReference type="EMBL" id="MCY0387816.1"/>
    </source>
</evidence>
<protein>
    <submittedName>
        <fullName evidence="3">Ligase-associated DNA damage response endonuclease PdeM</fullName>
        <ecNumber evidence="3">3.1.-.-</ecNumber>
    </submittedName>
</protein>
<keyword evidence="3" id="KW-0540">Nuclease</keyword>
<evidence type="ECO:0000259" key="2">
    <source>
        <dbReference type="Pfam" id="PF00149"/>
    </source>
</evidence>
<dbReference type="InterPro" id="IPR004843">
    <property type="entry name" value="Calcineurin-like_PHP"/>
</dbReference>
<dbReference type="EMBL" id="JAPMXC010000001">
    <property type="protein sequence ID" value="MCY0387816.1"/>
    <property type="molecule type" value="Genomic_DNA"/>
</dbReference>
<dbReference type="PANTHER" id="PTHR39323">
    <property type="entry name" value="BLR1149 PROTEIN"/>
    <property type="match status" value="1"/>
</dbReference>
<dbReference type="PANTHER" id="PTHR39323:SF1">
    <property type="entry name" value="BLR1149 PROTEIN"/>
    <property type="match status" value="1"/>
</dbReference>
<dbReference type="NCBIfam" id="TIGR04123">
    <property type="entry name" value="P_estr_lig_assc"/>
    <property type="match status" value="1"/>
</dbReference>
<dbReference type="RefSeq" id="WP_267847529.1">
    <property type="nucleotide sequence ID" value="NZ_JAPMXC010000001.1"/>
</dbReference>
<dbReference type="EC" id="3.1.-.-" evidence="3"/>
<keyword evidence="3" id="KW-0378">Hydrolase</keyword>
<name>A0ABT3ZMN1_9BURK</name>
<dbReference type="CDD" id="cd07391">
    <property type="entry name" value="MPP_PF1019"/>
    <property type="match status" value="1"/>
</dbReference>
<feature type="domain" description="Calcineurin-like phosphoesterase" evidence="2">
    <location>
        <begin position="49"/>
        <end position="154"/>
    </location>
</feature>
<evidence type="ECO:0000313" key="4">
    <source>
        <dbReference type="Proteomes" id="UP001082899"/>
    </source>
</evidence>
<organism evidence="3 4">
    <name type="scientific">Robbsia betulipollinis</name>
    <dbReference type="NCBI Taxonomy" id="2981849"/>
    <lineage>
        <taxon>Bacteria</taxon>
        <taxon>Pseudomonadati</taxon>
        <taxon>Pseudomonadota</taxon>
        <taxon>Betaproteobacteria</taxon>
        <taxon>Burkholderiales</taxon>
        <taxon>Burkholderiaceae</taxon>
        <taxon>Robbsia</taxon>
    </lineage>
</organism>
<dbReference type="InterPro" id="IPR029052">
    <property type="entry name" value="Metallo-depent_PP-like"/>
</dbReference>
<dbReference type="SUPFAM" id="SSF56300">
    <property type="entry name" value="Metallo-dependent phosphatases"/>
    <property type="match status" value="1"/>
</dbReference>
<dbReference type="Proteomes" id="UP001082899">
    <property type="component" value="Unassembled WGS sequence"/>
</dbReference>
<dbReference type="InterPro" id="IPR026336">
    <property type="entry name" value="PdeM-like"/>
</dbReference>
<reference evidence="3" key="1">
    <citation type="submission" date="2022-11" db="EMBL/GenBank/DDBJ databases">
        <title>Robbsia betulipollinis sp. nov., isolated from pollen of birch (Betula pendula).</title>
        <authorList>
            <person name="Shi H."/>
            <person name="Ambika Manirajan B."/>
            <person name="Ratering S."/>
            <person name="Geissler-Plaum R."/>
            <person name="Schnell S."/>
        </authorList>
    </citation>
    <scope>NUCLEOTIDE SEQUENCE</scope>
    <source>
        <strain evidence="3">Bb-Pol-6</strain>
    </source>
</reference>
<feature type="compositionally biased region" description="Basic residues" evidence="1">
    <location>
        <begin position="239"/>
        <end position="249"/>
    </location>
</feature>
<feature type="region of interest" description="Disordered" evidence="1">
    <location>
        <begin position="237"/>
        <end position="256"/>
    </location>
</feature>
<keyword evidence="3" id="KW-0436">Ligase</keyword>
<dbReference type="GO" id="GO:0004519">
    <property type="term" value="F:endonuclease activity"/>
    <property type="evidence" value="ECO:0007669"/>
    <property type="project" value="UniProtKB-KW"/>
</dbReference>
<sequence>MSLPSPLPSLAARAESGAESLVTSLAIEVAGRPLWLCPERAAFEPLTRSLLIADVHFGKAATFRAAGIAVPDGTTGDNLARIDQLIARHAPQRIVFLGDLLHARPAQAASIVAALSAWRARHPTLELILVRGNHDMHAGSPAAQLRIEEVDEPWRLGGWTLCHHPGTVAGEYVLAGHEHPTFHLRGAGDALRLPCFRFGAALGVLPAFGDFTGGYPSDVRHDQVYVVAGERVIAVDRRHTGRSNPRARQRSPMPRE</sequence>
<gene>
    <name evidence="3" type="primary">pdeM</name>
    <name evidence="3" type="ORF">OVY01_11340</name>
</gene>
<dbReference type="GO" id="GO:0016874">
    <property type="term" value="F:ligase activity"/>
    <property type="evidence" value="ECO:0007669"/>
    <property type="project" value="UniProtKB-KW"/>
</dbReference>
<dbReference type="Pfam" id="PF00149">
    <property type="entry name" value="Metallophos"/>
    <property type="match status" value="1"/>
</dbReference>
<dbReference type="Gene3D" id="3.60.21.10">
    <property type="match status" value="1"/>
</dbReference>
<evidence type="ECO:0000256" key="1">
    <source>
        <dbReference type="SAM" id="MobiDB-lite"/>
    </source>
</evidence>
<comment type="caution">
    <text evidence="3">The sequence shown here is derived from an EMBL/GenBank/DDBJ whole genome shotgun (WGS) entry which is preliminary data.</text>
</comment>
<keyword evidence="4" id="KW-1185">Reference proteome</keyword>
<keyword evidence="3" id="KW-0255">Endonuclease</keyword>
<proteinExistence type="predicted"/>
<dbReference type="GO" id="GO:0016787">
    <property type="term" value="F:hydrolase activity"/>
    <property type="evidence" value="ECO:0007669"/>
    <property type="project" value="UniProtKB-KW"/>
</dbReference>
<accession>A0ABT3ZMN1</accession>